<sequence length="48" mass="5535">MTSQTLPLIKNEGEQEISPATPEVKQEEQEQVDTFFSTMSHRYEEPPP</sequence>
<dbReference type="AlphaFoldDB" id="A0A0E9WU84"/>
<name>A0A0E9WU84_ANGAN</name>
<proteinExistence type="predicted"/>
<protein>
    <submittedName>
        <fullName evidence="2">Uncharacterized protein</fullName>
    </submittedName>
</protein>
<reference evidence="2" key="2">
    <citation type="journal article" date="2015" name="Fish Shellfish Immunol.">
        <title>Early steps in the European eel (Anguilla anguilla)-Vibrio vulnificus interaction in the gills: Role of the RtxA13 toxin.</title>
        <authorList>
            <person name="Callol A."/>
            <person name="Pajuelo D."/>
            <person name="Ebbesson L."/>
            <person name="Teles M."/>
            <person name="MacKenzie S."/>
            <person name="Amaro C."/>
        </authorList>
    </citation>
    <scope>NUCLEOTIDE SEQUENCE</scope>
</reference>
<dbReference type="EMBL" id="GBXM01014781">
    <property type="protein sequence ID" value="JAH93796.1"/>
    <property type="molecule type" value="Transcribed_RNA"/>
</dbReference>
<organism evidence="2">
    <name type="scientific">Anguilla anguilla</name>
    <name type="common">European freshwater eel</name>
    <name type="synonym">Muraena anguilla</name>
    <dbReference type="NCBI Taxonomy" id="7936"/>
    <lineage>
        <taxon>Eukaryota</taxon>
        <taxon>Metazoa</taxon>
        <taxon>Chordata</taxon>
        <taxon>Craniata</taxon>
        <taxon>Vertebrata</taxon>
        <taxon>Euteleostomi</taxon>
        <taxon>Actinopterygii</taxon>
        <taxon>Neopterygii</taxon>
        <taxon>Teleostei</taxon>
        <taxon>Anguilliformes</taxon>
        <taxon>Anguillidae</taxon>
        <taxon>Anguilla</taxon>
    </lineage>
</organism>
<accession>A0A0E9WU84</accession>
<feature type="region of interest" description="Disordered" evidence="1">
    <location>
        <begin position="1"/>
        <end position="30"/>
    </location>
</feature>
<evidence type="ECO:0000313" key="2">
    <source>
        <dbReference type="EMBL" id="JAH93796.1"/>
    </source>
</evidence>
<evidence type="ECO:0000256" key="1">
    <source>
        <dbReference type="SAM" id="MobiDB-lite"/>
    </source>
</evidence>
<reference evidence="2" key="1">
    <citation type="submission" date="2014-11" db="EMBL/GenBank/DDBJ databases">
        <authorList>
            <person name="Amaro Gonzalez C."/>
        </authorList>
    </citation>
    <scope>NUCLEOTIDE SEQUENCE</scope>
</reference>